<dbReference type="PANTHER" id="PTHR43711:SF1">
    <property type="entry name" value="HISTIDINE KINASE 1"/>
    <property type="match status" value="1"/>
</dbReference>
<feature type="transmembrane region" description="Helical" evidence="12">
    <location>
        <begin position="304"/>
        <end position="322"/>
    </location>
</feature>
<comment type="caution">
    <text evidence="14">The sequence shown here is derived from an EMBL/GenBank/DDBJ whole genome shotgun (WGS) entry which is preliminary data.</text>
</comment>
<reference evidence="14 15" key="1">
    <citation type="journal article" date="2016" name="Nat. Commun.">
        <title>Thousands of microbial genomes shed light on interconnected biogeochemical processes in an aquifer system.</title>
        <authorList>
            <person name="Anantharaman K."/>
            <person name="Brown C.T."/>
            <person name="Hug L.A."/>
            <person name="Sharon I."/>
            <person name="Castelle C.J."/>
            <person name="Probst A.J."/>
            <person name="Thomas B.C."/>
            <person name="Singh A."/>
            <person name="Wilkins M.J."/>
            <person name="Karaoz U."/>
            <person name="Brodie E.L."/>
            <person name="Williams K.H."/>
            <person name="Hubbard S.S."/>
            <person name="Banfield J.F."/>
        </authorList>
    </citation>
    <scope>NUCLEOTIDE SEQUENCE [LARGE SCALE GENOMIC DNA]</scope>
</reference>
<keyword evidence="4" id="KW-1003">Cell membrane</keyword>
<keyword evidence="5" id="KW-0597">Phosphoprotein</keyword>
<dbReference type="SUPFAM" id="SSF55874">
    <property type="entry name" value="ATPase domain of HSP90 chaperone/DNA topoisomerase II/histidine kinase"/>
    <property type="match status" value="1"/>
</dbReference>
<evidence type="ECO:0000256" key="11">
    <source>
        <dbReference type="SAM" id="Coils"/>
    </source>
</evidence>
<dbReference type="EC" id="2.7.13.3" evidence="3"/>
<name>A0A1F6H3Y5_9PROT</name>
<dbReference type="PROSITE" id="PS50109">
    <property type="entry name" value="HIS_KIN"/>
    <property type="match status" value="1"/>
</dbReference>
<dbReference type="Pfam" id="PF00512">
    <property type="entry name" value="HisKA"/>
    <property type="match status" value="1"/>
</dbReference>
<dbReference type="InterPro" id="IPR036097">
    <property type="entry name" value="HisK_dim/P_sf"/>
</dbReference>
<dbReference type="InterPro" id="IPR048760">
    <property type="entry name" value="VP0354-like_sensor_dom"/>
</dbReference>
<evidence type="ECO:0000256" key="12">
    <source>
        <dbReference type="SAM" id="Phobius"/>
    </source>
</evidence>
<dbReference type="InterPro" id="IPR029151">
    <property type="entry name" value="Sensor-like_sf"/>
</dbReference>
<dbReference type="PANTHER" id="PTHR43711">
    <property type="entry name" value="TWO-COMPONENT HISTIDINE KINASE"/>
    <property type="match status" value="1"/>
</dbReference>
<dbReference type="InterPro" id="IPR004358">
    <property type="entry name" value="Sig_transdc_His_kin-like_C"/>
</dbReference>
<keyword evidence="11" id="KW-0175">Coiled coil</keyword>
<comment type="subcellular location">
    <subcellularLocation>
        <location evidence="2">Cell membrane</location>
        <topology evidence="2">Multi-pass membrane protein</topology>
    </subcellularLocation>
</comment>
<keyword evidence="9 12" id="KW-1133">Transmembrane helix</keyword>
<sequence length="741" mass="85105">MALLLSLFDQHHRKETQQRQLQKIEQHHHLQTQSIETYLNDCISDFYFLSQSQDLFKTIAQHRPITNKAIEPFFTFIGAKTGIDQVRFLDLEGEEQFRINHPKLGSPLLVPQAQLQKKGNRYYFLNSRDLDPLRYYISPLDLNVEHQEVEFPFKPMLRFAMPIYDQAQKLGVFVVNFLAERFLEGIRNTAYLSGGQVMLLNSEGYYLVSPNEGEEWGFALTGRQDLKFDRQHPKSWAEIGSHNNGTFSNEEGFFVFDRIDLAKMISSSLPILPGAQNLPVWILVTKVTSSDILQDHRSQMMGIYYSYLAILVVLAAFSLYFARHQQKLKLSQATNAAQTKVLKKRIDELHCLYDITHLTETENLNFHEMMQQLVNQIPKAWGYPQYCSVRLVIRTEIWRSVNFRSPVLSQKEEIWNQNERLGYLEVGYDTQPPEGGFLEEEQSLLQALALRILKVYQFQKTKELLQSHQEQLEEQVEQRTHELAQANQQLTFEVAEKQRLAETLAKEKQRAEEATKAKTSFLSLVAHDLKSPFFSILGILRRIVKKEANLDPKHRELLVNSIESGQRLLNMIDKLITINRIQTGRIKPDYQEILLFDLAQQVSNQYADSAEQKGIVLENQVPKAVILETDPFLLGEVMANLLSNAIKFCSPGDRIKVTWELGLGLIVEDTGLGIEPEVAQYLFKEQFSTTTLGTMGEKGTGLGLPYCFDIMRLLGGGIDLDSVVNQGSRFTLSFPSHRLRP</sequence>
<feature type="domain" description="Histidine kinase" evidence="13">
    <location>
        <begin position="524"/>
        <end position="738"/>
    </location>
</feature>
<keyword evidence="10" id="KW-0902">Two-component regulatory system</keyword>
<dbReference type="InterPro" id="IPR005467">
    <property type="entry name" value="His_kinase_dom"/>
</dbReference>
<dbReference type="AlphaFoldDB" id="A0A1F6H3Y5"/>
<evidence type="ECO:0000313" key="15">
    <source>
        <dbReference type="Proteomes" id="UP000177583"/>
    </source>
</evidence>
<evidence type="ECO:0000256" key="9">
    <source>
        <dbReference type="ARBA" id="ARBA00022989"/>
    </source>
</evidence>
<keyword evidence="8" id="KW-0418">Kinase</keyword>
<organism evidence="14 15">
    <name type="scientific">Candidatus Lambdaproteobacteria bacterium RIFOXYD2_FULL_56_26</name>
    <dbReference type="NCBI Taxonomy" id="1817773"/>
    <lineage>
        <taxon>Bacteria</taxon>
        <taxon>Pseudomonadati</taxon>
        <taxon>Pseudomonadota</taxon>
        <taxon>Candidatus Lambdaproteobacteria</taxon>
    </lineage>
</organism>
<dbReference type="InterPro" id="IPR036890">
    <property type="entry name" value="HATPase_C_sf"/>
</dbReference>
<dbReference type="Gene3D" id="3.30.565.10">
    <property type="entry name" value="Histidine kinase-like ATPase, C-terminal domain"/>
    <property type="match status" value="1"/>
</dbReference>
<dbReference type="SMART" id="SM00388">
    <property type="entry name" value="HisKA"/>
    <property type="match status" value="1"/>
</dbReference>
<evidence type="ECO:0000256" key="3">
    <source>
        <dbReference type="ARBA" id="ARBA00012438"/>
    </source>
</evidence>
<evidence type="ECO:0000256" key="8">
    <source>
        <dbReference type="ARBA" id="ARBA00022777"/>
    </source>
</evidence>
<dbReference type="InterPro" id="IPR003594">
    <property type="entry name" value="HATPase_dom"/>
</dbReference>
<evidence type="ECO:0000256" key="5">
    <source>
        <dbReference type="ARBA" id="ARBA00022553"/>
    </source>
</evidence>
<dbReference type="Proteomes" id="UP000177583">
    <property type="component" value="Unassembled WGS sequence"/>
</dbReference>
<dbReference type="PRINTS" id="PR00344">
    <property type="entry name" value="BCTRLSENSOR"/>
</dbReference>
<keyword evidence="7 12" id="KW-0812">Transmembrane</keyword>
<evidence type="ECO:0000256" key="7">
    <source>
        <dbReference type="ARBA" id="ARBA00022692"/>
    </source>
</evidence>
<dbReference type="InterPro" id="IPR050736">
    <property type="entry name" value="Sensor_HK_Regulatory"/>
</dbReference>
<dbReference type="GO" id="GO:0005886">
    <property type="term" value="C:plasma membrane"/>
    <property type="evidence" value="ECO:0007669"/>
    <property type="project" value="UniProtKB-SubCell"/>
</dbReference>
<dbReference type="Gene3D" id="3.30.450.20">
    <property type="entry name" value="PAS domain"/>
    <property type="match status" value="2"/>
</dbReference>
<dbReference type="Pfam" id="PF02518">
    <property type="entry name" value="HATPase_c"/>
    <property type="match status" value="1"/>
</dbReference>
<feature type="coiled-coil region" evidence="11">
    <location>
        <begin position="458"/>
        <end position="517"/>
    </location>
</feature>
<dbReference type="GO" id="GO:0000155">
    <property type="term" value="F:phosphorelay sensor kinase activity"/>
    <property type="evidence" value="ECO:0007669"/>
    <property type="project" value="InterPro"/>
</dbReference>
<evidence type="ECO:0000256" key="4">
    <source>
        <dbReference type="ARBA" id="ARBA00022475"/>
    </source>
</evidence>
<evidence type="ECO:0000256" key="6">
    <source>
        <dbReference type="ARBA" id="ARBA00022679"/>
    </source>
</evidence>
<dbReference type="SUPFAM" id="SSF103190">
    <property type="entry name" value="Sensory domain-like"/>
    <property type="match status" value="2"/>
</dbReference>
<comment type="catalytic activity">
    <reaction evidence="1">
        <text>ATP + protein L-histidine = ADP + protein N-phospho-L-histidine.</text>
        <dbReference type="EC" id="2.7.13.3"/>
    </reaction>
</comment>
<dbReference type="EMBL" id="MFNF01000001">
    <property type="protein sequence ID" value="OGH05081.1"/>
    <property type="molecule type" value="Genomic_DNA"/>
</dbReference>
<dbReference type="CDD" id="cd00082">
    <property type="entry name" value="HisKA"/>
    <property type="match status" value="1"/>
</dbReference>
<dbReference type="Gene3D" id="1.10.287.130">
    <property type="match status" value="1"/>
</dbReference>
<dbReference type="SMART" id="SM00387">
    <property type="entry name" value="HATPase_c"/>
    <property type="match status" value="1"/>
</dbReference>
<evidence type="ECO:0000256" key="2">
    <source>
        <dbReference type="ARBA" id="ARBA00004651"/>
    </source>
</evidence>
<evidence type="ECO:0000313" key="14">
    <source>
        <dbReference type="EMBL" id="OGH05081.1"/>
    </source>
</evidence>
<dbReference type="InterPro" id="IPR003661">
    <property type="entry name" value="HisK_dim/P_dom"/>
</dbReference>
<accession>A0A1F6H3Y5</accession>
<dbReference type="Pfam" id="PF21623">
    <property type="entry name" value="HK_sensor_dom_bact"/>
    <property type="match status" value="1"/>
</dbReference>
<dbReference type="SUPFAM" id="SSF47384">
    <property type="entry name" value="Homodimeric domain of signal transducing histidine kinase"/>
    <property type="match status" value="1"/>
</dbReference>
<gene>
    <name evidence="14" type="ORF">A2557_08910</name>
</gene>
<keyword evidence="6" id="KW-0808">Transferase</keyword>
<keyword evidence="12" id="KW-0472">Membrane</keyword>
<evidence type="ECO:0000256" key="10">
    <source>
        <dbReference type="ARBA" id="ARBA00023012"/>
    </source>
</evidence>
<evidence type="ECO:0000256" key="1">
    <source>
        <dbReference type="ARBA" id="ARBA00000085"/>
    </source>
</evidence>
<evidence type="ECO:0000259" key="13">
    <source>
        <dbReference type="PROSITE" id="PS50109"/>
    </source>
</evidence>
<protein>
    <recommendedName>
        <fullName evidence="3">histidine kinase</fullName>
        <ecNumber evidence="3">2.7.13.3</ecNumber>
    </recommendedName>
</protein>
<proteinExistence type="predicted"/>